<dbReference type="InterPro" id="IPR002173">
    <property type="entry name" value="Carboh/pur_kinase_PfkB_CS"/>
</dbReference>
<evidence type="ECO:0000256" key="1">
    <source>
        <dbReference type="ARBA" id="ARBA00010688"/>
    </source>
</evidence>
<dbReference type="PANTHER" id="PTHR10584:SF166">
    <property type="entry name" value="RIBOKINASE"/>
    <property type="match status" value="1"/>
</dbReference>
<dbReference type="PANTHER" id="PTHR10584">
    <property type="entry name" value="SUGAR KINASE"/>
    <property type="match status" value="1"/>
</dbReference>
<comment type="caution">
    <text evidence="6">The sequence shown here is derived from an EMBL/GenBank/DDBJ whole genome shotgun (WGS) entry which is preliminary data.</text>
</comment>
<dbReference type="GO" id="GO:0016301">
    <property type="term" value="F:kinase activity"/>
    <property type="evidence" value="ECO:0007669"/>
    <property type="project" value="UniProtKB-KW"/>
</dbReference>
<evidence type="ECO:0000256" key="2">
    <source>
        <dbReference type="ARBA" id="ARBA00022679"/>
    </source>
</evidence>
<dbReference type="AlphaFoldDB" id="A0A942TIL1"/>
<organism evidence="6 7">
    <name type="scientific">Lederbergia citri</name>
    <dbReference type="NCBI Taxonomy" id="2833580"/>
    <lineage>
        <taxon>Bacteria</taxon>
        <taxon>Bacillati</taxon>
        <taxon>Bacillota</taxon>
        <taxon>Bacilli</taxon>
        <taxon>Bacillales</taxon>
        <taxon>Bacillaceae</taxon>
        <taxon>Lederbergia</taxon>
    </lineage>
</organism>
<dbReference type="SUPFAM" id="SSF53613">
    <property type="entry name" value="Ribokinase-like"/>
    <property type="match status" value="1"/>
</dbReference>
<dbReference type="Pfam" id="PF00294">
    <property type="entry name" value="PfkB"/>
    <property type="match status" value="1"/>
</dbReference>
<dbReference type="InterPro" id="IPR002139">
    <property type="entry name" value="Ribo/fructo_kinase"/>
</dbReference>
<evidence type="ECO:0000313" key="6">
    <source>
        <dbReference type="EMBL" id="MBS4197713.1"/>
    </source>
</evidence>
<feature type="domain" description="Carbohydrate kinase PfkB" evidence="5">
    <location>
        <begin position="4"/>
        <end position="297"/>
    </location>
</feature>
<evidence type="ECO:0000256" key="3">
    <source>
        <dbReference type="ARBA" id="ARBA00022777"/>
    </source>
</evidence>
<dbReference type="PROSITE" id="PS00584">
    <property type="entry name" value="PFKB_KINASES_2"/>
    <property type="match status" value="1"/>
</dbReference>
<accession>A0A942TIL1</accession>
<name>A0A942TIL1_9BACI</name>
<keyword evidence="2 4" id="KW-0808">Transferase</keyword>
<keyword evidence="3 4" id="KW-0418">Kinase</keyword>
<evidence type="ECO:0000313" key="7">
    <source>
        <dbReference type="Proteomes" id="UP000681414"/>
    </source>
</evidence>
<dbReference type="InterPro" id="IPR029056">
    <property type="entry name" value="Ribokinase-like"/>
</dbReference>
<gene>
    <name evidence="6" type="ORF">KHA97_21970</name>
</gene>
<dbReference type="RefSeq" id="WP_213126949.1">
    <property type="nucleotide sequence ID" value="NZ_JAGYPG010000005.1"/>
</dbReference>
<evidence type="ECO:0000259" key="5">
    <source>
        <dbReference type="Pfam" id="PF00294"/>
    </source>
</evidence>
<dbReference type="Gene3D" id="3.40.1190.20">
    <property type="match status" value="1"/>
</dbReference>
<sequence length="317" mass="34705">MDRNIFILGEINADLIITGEDVTPELNREKLVDRFDQVLGSSSAITASCLAGMGYNVFFVGVVGNDPFGHFCLDQLQKNGVDTSYVTIADHLQTGVTVSLSTKDDRALLTYMGAISELTEENIPDDIYSKADHIHFGSFYLQEKMKKSWKTIFAKAKKHSISTSFDTGWDPHNSWDREVISEVIQLADYFIPSEDEILNIFNINGLDQIIDQLPELSGKVVVKRGKNGSIMIEESKDILEAPALKVNPIDTTGAGDSFNAGLIAGHLQNLKGIELLEMANASGALATQRIGGASNVPSMTEVKEFMKKAKSEKDVAL</sequence>
<proteinExistence type="inferred from homology"/>
<dbReference type="CDD" id="cd01166">
    <property type="entry name" value="KdgK"/>
    <property type="match status" value="1"/>
</dbReference>
<dbReference type="EMBL" id="JAGYPG010000005">
    <property type="protein sequence ID" value="MBS4197713.1"/>
    <property type="molecule type" value="Genomic_DNA"/>
</dbReference>
<evidence type="ECO:0000256" key="4">
    <source>
        <dbReference type="RuleBase" id="RU003704"/>
    </source>
</evidence>
<reference evidence="6 7" key="1">
    <citation type="submission" date="2021-05" db="EMBL/GenBank/DDBJ databases">
        <title>Novel Bacillus species.</title>
        <authorList>
            <person name="Liu G."/>
        </authorList>
    </citation>
    <scope>NUCLEOTIDE SEQUENCE [LARGE SCALE GENOMIC DNA]</scope>
    <source>
        <strain evidence="7">FJAT-49780</strain>
    </source>
</reference>
<dbReference type="Proteomes" id="UP000681414">
    <property type="component" value="Unassembled WGS sequence"/>
</dbReference>
<dbReference type="InterPro" id="IPR011611">
    <property type="entry name" value="PfkB_dom"/>
</dbReference>
<protein>
    <submittedName>
        <fullName evidence="6">Carbohydrate kinase family protein</fullName>
    </submittedName>
</protein>
<keyword evidence="7" id="KW-1185">Reference proteome</keyword>
<dbReference type="PRINTS" id="PR00990">
    <property type="entry name" value="RIBOKINASE"/>
</dbReference>
<dbReference type="GO" id="GO:0006796">
    <property type="term" value="P:phosphate-containing compound metabolic process"/>
    <property type="evidence" value="ECO:0007669"/>
    <property type="project" value="UniProtKB-ARBA"/>
</dbReference>
<comment type="similarity">
    <text evidence="1 4">Belongs to the carbohydrate kinase PfkB family.</text>
</comment>